<dbReference type="AlphaFoldDB" id="A0A934NEB3"/>
<sequence>MNAAPVPGSGSRSLRAVTFDFWDTLMQQVPALQLRAAAVAKHLGIEEVAVAGAIEDAFVLQTETWRSGREFGLKGLVQHLSRQFQVSSPAGLRSVIAAPHLLAASRPAPHAAETLAELRAAGLRLGIVSDTGFSPGSTLRQLLAEHCLLDHFQPSALAFSDEVGVPKPAAKIFQVALTGLDTRPEETAHIGDLRCTDVAGARALGMITVRYRGCHDDLAGAEADMVVDDLSELPSLLLPAVRGN</sequence>
<organism evidence="2 3">
    <name type="scientific">Candidatus Dormiibacter inghamiae</name>
    <dbReference type="NCBI Taxonomy" id="3127013"/>
    <lineage>
        <taxon>Bacteria</taxon>
        <taxon>Bacillati</taxon>
        <taxon>Candidatus Dormiibacterota</taxon>
        <taxon>Candidatus Dormibacteria</taxon>
        <taxon>Candidatus Dormibacterales</taxon>
        <taxon>Candidatus Dormibacteraceae</taxon>
        <taxon>Candidatus Dormiibacter</taxon>
    </lineage>
</organism>
<reference evidence="2 3" key="1">
    <citation type="submission" date="2020-10" db="EMBL/GenBank/DDBJ databases">
        <title>Ca. Dormibacterota MAGs.</title>
        <authorList>
            <person name="Montgomery K."/>
        </authorList>
    </citation>
    <scope>NUCLEOTIDE SEQUENCE [LARGE SCALE GENOMIC DNA]</scope>
    <source>
        <strain evidence="2">SC8811_S16_3</strain>
    </source>
</reference>
<keyword evidence="1 2" id="KW-0378">Hydrolase</keyword>
<dbReference type="SFLD" id="SFLDG01129">
    <property type="entry name" value="C1.5:_HAD__Beta-PGM__Phosphata"/>
    <property type="match status" value="1"/>
</dbReference>
<evidence type="ECO:0000313" key="3">
    <source>
        <dbReference type="Proteomes" id="UP000620075"/>
    </source>
</evidence>
<dbReference type="Gene3D" id="1.10.150.400">
    <property type="match status" value="1"/>
</dbReference>
<comment type="caution">
    <text evidence="2">The sequence shown here is derived from an EMBL/GenBank/DDBJ whole genome shotgun (WGS) entry which is preliminary data.</text>
</comment>
<accession>A0A934NEB3</accession>
<dbReference type="RefSeq" id="WP_338180317.1">
    <property type="nucleotide sequence ID" value="NZ_JAEKNQ010000040.1"/>
</dbReference>
<dbReference type="InterPro" id="IPR023214">
    <property type="entry name" value="HAD_sf"/>
</dbReference>
<dbReference type="PANTHER" id="PTHR43316:SF3">
    <property type="entry name" value="HALOACID DEHALOGENASE, TYPE II (AFU_ORTHOLOGUE AFUA_2G07750)-RELATED"/>
    <property type="match status" value="1"/>
</dbReference>
<dbReference type="PRINTS" id="PR00413">
    <property type="entry name" value="HADHALOGNASE"/>
</dbReference>
<protein>
    <submittedName>
        <fullName evidence="2">HAD family hydrolase</fullName>
    </submittedName>
</protein>
<gene>
    <name evidence="2" type="ORF">JF888_11340</name>
</gene>
<dbReference type="SUPFAM" id="SSF56784">
    <property type="entry name" value="HAD-like"/>
    <property type="match status" value="1"/>
</dbReference>
<dbReference type="Proteomes" id="UP000620075">
    <property type="component" value="Unassembled WGS sequence"/>
</dbReference>
<dbReference type="InterPro" id="IPR051540">
    <property type="entry name" value="S-2-haloacid_dehalogenase"/>
</dbReference>
<dbReference type="EMBL" id="JAEKNQ010000040">
    <property type="protein sequence ID" value="MBJ7603769.1"/>
    <property type="molecule type" value="Genomic_DNA"/>
</dbReference>
<evidence type="ECO:0000256" key="1">
    <source>
        <dbReference type="ARBA" id="ARBA00022801"/>
    </source>
</evidence>
<dbReference type="InterPro" id="IPR036412">
    <property type="entry name" value="HAD-like_sf"/>
</dbReference>
<dbReference type="SFLD" id="SFLDS00003">
    <property type="entry name" value="Haloacid_Dehalogenase"/>
    <property type="match status" value="1"/>
</dbReference>
<dbReference type="Gene3D" id="3.40.50.1000">
    <property type="entry name" value="HAD superfamily/HAD-like"/>
    <property type="match status" value="1"/>
</dbReference>
<proteinExistence type="predicted"/>
<name>A0A934NEB3_9BACT</name>
<dbReference type="PANTHER" id="PTHR43316">
    <property type="entry name" value="HYDROLASE, HALOACID DELAHOGENASE-RELATED"/>
    <property type="match status" value="1"/>
</dbReference>
<dbReference type="InterPro" id="IPR006439">
    <property type="entry name" value="HAD-SF_hydro_IA"/>
</dbReference>
<evidence type="ECO:0000313" key="2">
    <source>
        <dbReference type="EMBL" id="MBJ7603769.1"/>
    </source>
</evidence>
<dbReference type="GO" id="GO:0016787">
    <property type="term" value="F:hydrolase activity"/>
    <property type="evidence" value="ECO:0007669"/>
    <property type="project" value="UniProtKB-KW"/>
</dbReference>
<dbReference type="Pfam" id="PF00702">
    <property type="entry name" value="Hydrolase"/>
    <property type="match status" value="1"/>
</dbReference>